<dbReference type="EMBL" id="LT629750">
    <property type="protein sequence ID" value="SDS75097.1"/>
    <property type="molecule type" value="Genomic_DNA"/>
</dbReference>
<protein>
    <submittedName>
        <fullName evidence="2">Uncharacterized protein</fullName>
    </submittedName>
</protein>
<name>A0A1H1URL7_9BRAD</name>
<keyword evidence="1" id="KW-0472">Membrane</keyword>
<dbReference type="AlphaFoldDB" id="A0A1H1URL7"/>
<keyword evidence="1" id="KW-1133">Transmembrane helix</keyword>
<keyword evidence="1" id="KW-0812">Transmembrane</keyword>
<feature type="transmembrane region" description="Helical" evidence="1">
    <location>
        <begin position="39"/>
        <end position="61"/>
    </location>
</feature>
<dbReference type="Proteomes" id="UP000243904">
    <property type="component" value="Chromosome I"/>
</dbReference>
<evidence type="ECO:0000313" key="3">
    <source>
        <dbReference type="Proteomes" id="UP000243904"/>
    </source>
</evidence>
<accession>A0A1H1URL7</accession>
<evidence type="ECO:0000256" key="1">
    <source>
        <dbReference type="SAM" id="Phobius"/>
    </source>
</evidence>
<dbReference type="RefSeq" id="WP_100386668.1">
    <property type="nucleotide sequence ID" value="NZ_LT629750.1"/>
</dbReference>
<keyword evidence="3" id="KW-1185">Reference proteome</keyword>
<reference evidence="3" key="1">
    <citation type="submission" date="2016-10" db="EMBL/GenBank/DDBJ databases">
        <authorList>
            <person name="Varghese N."/>
            <person name="Submissions S."/>
        </authorList>
    </citation>
    <scope>NUCLEOTIDE SEQUENCE [LARGE SCALE GENOMIC DNA]</scope>
    <source>
        <strain evidence="3">GAS369</strain>
    </source>
</reference>
<organism evidence="2 3">
    <name type="scientific">Bradyrhizobium canariense</name>
    <dbReference type="NCBI Taxonomy" id="255045"/>
    <lineage>
        <taxon>Bacteria</taxon>
        <taxon>Pseudomonadati</taxon>
        <taxon>Pseudomonadota</taxon>
        <taxon>Alphaproteobacteria</taxon>
        <taxon>Hyphomicrobiales</taxon>
        <taxon>Nitrobacteraceae</taxon>
        <taxon>Bradyrhizobium</taxon>
    </lineage>
</organism>
<feature type="transmembrane region" description="Helical" evidence="1">
    <location>
        <begin position="12"/>
        <end position="33"/>
    </location>
</feature>
<proteinExistence type="predicted"/>
<gene>
    <name evidence="2" type="ORF">SAMN05444158_3073</name>
</gene>
<sequence>MAANTADGVLLLAKKLGGVVLILFGIIGIAVGLEYRTTGFSAGITGAGIVALIWGMALLALKIIRRNTS</sequence>
<evidence type="ECO:0000313" key="2">
    <source>
        <dbReference type="EMBL" id="SDS75097.1"/>
    </source>
</evidence>